<reference evidence="1 2" key="1">
    <citation type="journal article" date="2022" name="Nat. Ecol. Evol.">
        <title>A masculinizing supergene underlies an exaggerated male reproductive morph in a spider.</title>
        <authorList>
            <person name="Hendrickx F."/>
            <person name="De Corte Z."/>
            <person name="Sonet G."/>
            <person name="Van Belleghem S.M."/>
            <person name="Kostlbacher S."/>
            <person name="Vangestel C."/>
        </authorList>
    </citation>
    <scope>NUCLEOTIDE SEQUENCE [LARGE SCALE GENOMIC DNA]</scope>
    <source>
        <strain evidence="1">W744_W776</strain>
    </source>
</reference>
<gene>
    <name evidence="1" type="ORF">JTE90_001486</name>
</gene>
<comment type="caution">
    <text evidence="1">The sequence shown here is derived from an EMBL/GenBank/DDBJ whole genome shotgun (WGS) entry which is preliminary data.</text>
</comment>
<dbReference type="AlphaFoldDB" id="A0AAV6TQJ3"/>
<evidence type="ECO:0000313" key="2">
    <source>
        <dbReference type="Proteomes" id="UP000827092"/>
    </source>
</evidence>
<dbReference type="Proteomes" id="UP000827092">
    <property type="component" value="Unassembled WGS sequence"/>
</dbReference>
<keyword evidence="2" id="KW-1185">Reference proteome</keyword>
<proteinExistence type="predicted"/>
<sequence length="69" mass="7735">MVAVDVEDLSEEVEKCVFRRHKSWGFSRMVAVDVEDLSEEVEVLGIETSFSSNAPVLSSRLSMISDISR</sequence>
<protein>
    <submittedName>
        <fullName evidence="1">Uncharacterized protein</fullName>
    </submittedName>
</protein>
<dbReference type="EMBL" id="JAFNEN010001419">
    <property type="protein sequence ID" value="KAG8173928.1"/>
    <property type="molecule type" value="Genomic_DNA"/>
</dbReference>
<organism evidence="1 2">
    <name type="scientific">Oedothorax gibbosus</name>
    <dbReference type="NCBI Taxonomy" id="931172"/>
    <lineage>
        <taxon>Eukaryota</taxon>
        <taxon>Metazoa</taxon>
        <taxon>Ecdysozoa</taxon>
        <taxon>Arthropoda</taxon>
        <taxon>Chelicerata</taxon>
        <taxon>Arachnida</taxon>
        <taxon>Araneae</taxon>
        <taxon>Araneomorphae</taxon>
        <taxon>Entelegynae</taxon>
        <taxon>Araneoidea</taxon>
        <taxon>Linyphiidae</taxon>
        <taxon>Erigoninae</taxon>
        <taxon>Oedothorax</taxon>
    </lineage>
</organism>
<accession>A0AAV6TQJ3</accession>
<name>A0AAV6TQJ3_9ARAC</name>
<evidence type="ECO:0000313" key="1">
    <source>
        <dbReference type="EMBL" id="KAG8173928.1"/>
    </source>
</evidence>